<comment type="caution">
    <text evidence="2">The sequence shown here is derived from an EMBL/GenBank/DDBJ whole genome shotgun (WGS) entry which is preliminary data.</text>
</comment>
<proteinExistence type="predicted"/>
<dbReference type="Proteomes" id="UP000298180">
    <property type="component" value="Unassembled WGS sequence"/>
</dbReference>
<organism evidence="2 3">
    <name type="scientific">Ramlibacter henchirensis</name>
    <dbReference type="NCBI Taxonomy" id="204072"/>
    <lineage>
        <taxon>Bacteria</taxon>
        <taxon>Pseudomonadati</taxon>
        <taxon>Pseudomonadota</taxon>
        <taxon>Betaproteobacteria</taxon>
        <taxon>Burkholderiales</taxon>
        <taxon>Comamonadaceae</taxon>
        <taxon>Ramlibacter</taxon>
    </lineage>
</organism>
<evidence type="ECO:0000313" key="2">
    <source>
        <dbReference type="EMBL" id="TFY99182.1"/>
    </source>
</evidence>
<feature type="compositionally biased region" description="Basic and acidic residues" evidence="1">
    <location>
        <begin position="42"/>
        <end position="84"/>
    </location>
</feature>
<gene>
    <name evidence="2" type="ORF">EZ313_21665</name>
</gene>
<dbReference type="RefSeq" id="WP_135265408.1">
    <property type="nucleotide sequence ID" value="NZ_SMLM01000004.1"/>
</dbReference>
<keyword evidence="3" id="KW-1185">Reference proteome</keyword>
<feature type="region of interest" description="Disordered" evidence="1">
    <location>
        <begin position="1"/>
        <end position="84"/>
    </location>
</feature>
<dbReference type="AlphaFoldDB" id="A0A4Z0BIN7"/>
<name>A0A4Z0BIN7_9BURK</name>
<accession>A0A4Z0BIN7</accession>
<dbReference type="EMBL" id="SMLM01000004">
    <property type="protein sequence ID" value="TFY99182.1"/>
    <property type="molecule type" value="Genomic_DNA"/>
</dbReference>
<dbReference type="OrthoDB" id="8913440at2"/>
<reference evidence="2 3" key="1">
    <citation type="submission" date="2019-03" db="EMBL/GenBank/DDBJ databases">
        <title>Ramlibacter henchirensis DSM 14656, whole genome shotgun sequence.</title>
        <authorList>
            <person name="Zhang X."/>
            <person name="Feng G."/>
            <person name="Zhu H."/>
        </authorList>
    </citation>
    <scope>NUCLEOTIDE SEQUENCE [LARGE SCALE GENOMIC DNA]</scope>
    <source>
        <strain evidence="2 3">DSM 14656</strain>
    </source>
</reference>
<evidence type="ECO:0000313" key="3">
    <source>
        <dbReference type="Proteomes" id="UP000298180"/>
    </source>
</evidence>
<sequence length="84" mass="8759">MAEKKQQGAPGTPVAQDDLLGEAARATGPVEGLDAQVGGDGTPRDRGQAEGESRERSQADGEACPGKDENQAGFVKDREKPDRP</sequence>
<evidence type="ECO:0000256" key="1">
    <source>
        <dbReference type="SAM" id="MobiDB-lite"/>
    </source>
</evidence>
<protein>
    <submittedName>
        <fullName evidence="2">Uncharacterized protein</fullName>
    </submittedName>
</protein>